<accession>A0A854BTA7</accession>
<feature type="compositionally biased region" description="Basic and acidic residues" evidence="1">
    <location>
        <begin position="19"/>
        <end position="36"/>
    </location>
</feature>
<dbReference type="Proteomes" id="UP000186685">
    <property type="component" value="Unassembled WGS sequence"/>
</dbReference>
<organism evidence="2 3">
    <name type="scientific">Phocaeicola plebeius</name>
    <dbReference type="NCBI Taxonomy" id="310297"/>
    <lineage>
        <taxon>Bacteria</taxon>
        <taxon>Pseudomonadati</taxon>
        <taxon>Bacteroidota</taxon>
        <taxon>Bacteroidia</taxon>
        <taxon>Bacteroidales</taxon>
        <taxon>Bacteroidaceae</taxon>
        <taxon>Phocaeicola</taxon>
    </lineage>
</organism>
<name>A0A854BTA7_9BACT</name>
<feature type="compositionally biased region" description="Basic and acidic residues" evidence="1">
    <location>
        <begin position="49"/>
        <end position="60"/>
    </location>
</feature>
<evidence type="ECO:0000313" key="3">
    <source>
        <dbReference type="Proteomes" id="UP000186685"/>
    </source>
</evidence>
<evidence type="ECO:0000313" key="2">
    <source>
        <dbReference type="EMBL" id="OKZ05476.1"/>
    </source>
</evidence>
<dbReference type="EMBL" id="MNQR01000057">
    <property type="protein sequence ID" value="OKZ05476.1"/>
    <property type="molecule type" value="Genomic_DNA"/>
</dbReference>
<evidence type="ECO:0000256" key="1">
    <source>
        <dbReference type="SAM" id="MobiDB-lite"/>
    </source>
</evidence>
<feature type="compositionally biased region" description="Basic residues" evidence="1">
    <location>
        <begin position="37"/>
        <end position="47"/>
    </location>
</feature>
<proteinExistence type="predicted"/>
<sequence>MVNNQLQTYKNKKRKGRKQIRDRGICTETKNKNTEKKGKRKRRHLIRKAFAESGKKPYLY</sequence>
<comment type="caution">
    <text evidence="2">The sequence shown here is derived from an EMBL/GenBank/DDBJ whole genome shotgun (WGS) entry which is preliminary data.</text>
</comment>
<dbReference type="AlphaFoldDB" id="A0A854BTA7"/>
<reference evidence="2 3" key="1">
    <citation type="journal article" date="2016" name="Nat. Biotechnol.">
        <title>Measurement of bacterial replication rates in microbial communities.</title>
        <authorList>
            <person name="Brown C.T."/>
            <person name="Olm M.R."/>
            <person name="Thomas B.C."/>
            <person name="Banfield J.F."/>
        </authorList>
    </citation>
    <scope>NUCLEOTIDE SEQUENCE [LARGE SCALE GENOMIC DNA]</scope>
    <source>
        <strain evidence="2">45_130</strain>
    </source>
</reference>
<protein>
    <submittedName>
        <fullName evidence="2">Uncharacterized protein</fullName>
    </submittedName>
</protein>
<feature type="region of interest" description="Disordered" evidence="1">
    <location>
        <begin position="1"/>
        <end position="60"/>
    </location>
</feature>
<gene>
    <name evidence="2" type="ORF">BHV76_12115</name>
</gene>